<gene>
    <name evidence="1" type="ORF">SAMN04489727_8631</name>
</gene>
<dbReference type="EMBL" id="FNSO01000004">
    <property type="protein sequence ID" value="SED62494.1"/>
    <property type="molecule type" value="Genomic_DNA"/>
</dbReference>
<dbReference type="RefSeq" id="WP_091317931.1">
    <property type="nucleotide sequence ID" value="NZ_FNSO01000004.1"/>
</dbReference>
<dbReference type="GO" id="GO:0003677">
    <property type="term" value="F:DNA binding"/>
    <property type="evidence" value="ECO:0007669"/>
    <property type="project" value="InterPro"/>
</dbReference>
<evidence type="ECO:0000313" key="1">
    <source>
        <dbReference type="EMBL" id="SED62494.1"/>
    </source>
</evidence>
<accession>A0A1H5C7V4</accession>
<dbReference type="InterPro" id="IPR036280">
    <property type="entry name" value="Multihaem_cyt_sf"/>
</dbReference>
<sequence>MARVDYCFTCWPGGPVTPPPCLRCASRIDYYASGLCRRCHPSAIPRVESCLDCHAWGATRTLGWLCRGCDAWRRQHRTIGACCICHTTTHLSNRGSCRLCHKQASMLREFGQPLDLIGANRDGQQLFFAGMAFQRETPRPPRPHQTSTPSLVQMTAGDQHVLFPTQRDLTTHGRAGLPLPPDPDLAADLARRAREHAGQQGWTPLITEDTCHGLRILLGLQDTPGAPLKASEVAALRGIDLPVWSVLEVLADAGLLEEDRTPALDAWFDRTIAGLPDIMTGELRAWFSVMKNGSATPPRRRPRSPVTIRLHLQWSLPTLRIWANTGHSSLREIDRTAILEALPPSGNPRAEAGQGLKSIFKVLKGQKVLFTNPTIRVKTSNSEEHQLLPADLTSLRDAINSTKPAQALVVALIAFHALTPSQIRGLQLTDTRGGRLHQAGRVIVLADPVRARLSDYLDYRNTRWPNSLNPHLFLHYRTAGRTIPVGQRWVKLTIGTGLTATSIRQDRILDEARATDGDARRIVDLFGLGIKAATRYTTNLDHPDLTNLPPASP</sequence>
<keyword evidence="2" id="KW-1185">Reference proteome</keyword>
<reference evidence="2" key="1">
    <citation type="submission" date="2016-10" db="EMBL/GenBank/DDBJ databases">
        <authorList>
            <person name="Varghese N."/>
            <person name="Submissions S."/>
        </authorList>
    </citation>
    <scope>NUCLEOTIDE SEQUENCE [LARGE SCALE GENOMIC DNA]</scope>
    <source>
        <strain evidence="2">DSM 44544</strain>
    </source>
</reference>
<dbReference type="OrthoDB" id="3216692at2"/>
<organism evidence="1 2">
    <name type="scientific">Amycolatopsis tolypomycina</name>
    <dbReference type="NCBI Taxonomy" id="208445"/>
    <lineage>
        <taxon>Bacteria</taxon>
        <taxon>Bacillati</taxon>
        <taxon>Actinomycetota</taxon>
        <taxon>Actinomycetes</taxon>
        <taxon>Pseudonocardiales</taxon>
        <taxon>Pseudonocardiaceae</taxon>
        <taxon>Amycolatopsis</taxon>
    </lineage>
</organism>
<dbReference type="InterPro" id="IPR011010">
    <property type="entry name" value="DNA_brk_join_enz"/>
</dbReference>
<dbReference type="SUPFAM" id="SSF48695">
    <property type="entry name" value="Multiheme cytochromes"/>
    <property type="match status" value="1"/>
</dbReference>
<evidence type="ECO:0000313" key="2">
    <source>
        <dbReference type="Proteomes" id="UP000199622"/>
    </source>
</evidence>
<protein>
    <submittedName>
        <fullName evidence="1">Uncharacterized protein</fullName>
    </submittedName>
</protein>
<name>A0A1H5C7V4_9PSEU</name>
<dbReference type="AlphaFoldDB" id="A0A1H5C7V4"/>
<dbReference type="STRING" id="208445.SAMN04489727_8631"/>
<dbReference type="SUPFAM" id="SSF56349">
    <property type="entry name" value="DNA breaking-rejoining enzymes"/>
    <property type="match status" value="1"/>
</dbReference>
<dbReference type="Proteomes" id="UP000199622">
    <property type="component" value="Unassembled WGS sequence"/>
</dbReference>
<proteinExistence type="predicted"/>